<sequence>MGRSKKKKSQGSKERIMRDVSRFLEERLNRRKHKHRPRLTSESSGNDSSVRSSSDSESSSRSSSPRDSRKRRRSGSRSPRSRSSRSKRRRRSASPVYSSRGSSVNEDEKQDGIRKSPVDPPVPKDADKQVRETAKPVDTVAASTNQSPAREEQLNDEVLNILGQPIVEERVLAEPVHSTLASRWLEVLKLGLPKEERTELLKKYPPPKNCVFLDAPKLNNKIGLSLNESCRKRDERIVFKHSKLQASMAAIAKALTPLLDKKDDETVPIMECLSHASRLIIDTMHDEIEIRRSLVLANINSSVKDALASSKPDEAYLFGGNLSEALKQAQATGKDVQVLSKKSTGPSSQASKNGKGPARQSNRSNAASTYGQQRSVPKSQHEQRSHRSFQSRQRQRSTQKSFYDKSYARKR</sequence>
<evidence type="ECO:0000313" key="2">
    <source>
        <dbReference type="EMBL" id="KAL3386258.1"/>
    </source>
</evidence>
<feature type="compositionally biased region" description="Basic residues" evidence="1">
    <location>
        <begin position="68"/>
        <end position="92"/>
    </location>
</feature>
<dbReference type="AlphaFoldDB" id="A0ABD2W0C1"/>
<feature type="compositionally biased region" description="Polar residues" evidence="1">
    <location>
        <begin position="340"/>
        <end position="352"/>
    </location>
</feature>
<feature type="compositionally biased region" description="Polar residues" evidence="1">
    <location>
        <begin position="95"/>
        <end position="104"/>
    </location>
</feature>
<feature type="compositionally biased region" description="Basic residues" evidence="1">
    <location>
        <begin position="386"/>
        <end position="397"/>
    </location>
</feature>
<reference evidence="2 3" key="1">
    <citation type="journal article" date="2024" name="bioRxiv">
        <title>A reference genome for Trichogramma kaykai: A tiny desert-dwelling parasitoid wasp with competing sex-ratio distorters.</title>
        <authorList>
            <person name="Culotta J."/>
            <person name="Lindsey A.R."/>
        </authorList>
    </citation>
    <scope>NUCLEOTIDE SEQUENCE [LARGE SCALE GENOMIC DNA]</scope>
    <source>
        <strain evidence="2 3">KSX58</strain>
    </source>
</reference>
<feature type="region of interest" description="Disordered" evidence="1">
    <location>
        <begin position="335"/>
        <end position="411"/>
    </location>
</feature>
<feature type="compositionally biased region" description="Basic residues" evidence="1">
    <location>
        <begin position="1"/>
        <end position="10"/>
    </location>
</feature>
<feature type="region of interest" description="Disordered" evidence="1">
    <location>
        <begin position="1"/>
        <end position="151"/>
    </location>
</feature>
<feature type="compositionally biased region" description="Basic and acidic residues" evidence="1">
    <location>
        <begin position="106"/>
        <end position="135"/>
    </location>
</feature>
<dbReference type="EMBL" id="JBJJXI010000147">
    <property type="protein sequence ID" value="KAL3386258.1"/>
    <property type="molecule type" value="Genomic_DNA"/>
</dbReference>
<gene>
    <name evidence="2" type="ORF">TKK_018136</name>
</gene>
<evidence type="ECO:0000313" key="3">
    <source>
        <dbReference type="Proteomes" id="UP001627154"/>
    </source>
</evidence>
<feature type="compositionally biased region" description="Basic and acidic residues" evidence="1">
    <location>
        <begin position="11"/>
        <end position="28"/>
    </location>
</feature>
<organism evidence="2 3">
    <name type="scientific">Trichogramma kaykai</name>
    <dbReference type="NCBI Taxonomy" id="54128"/>
    <lineage>
        <taxon>Eukaryota</taxon>
        <taxon>Metazoa</taxon>
        <taxon>Ecdysozoa</taxon>
        <taxon>Arthropoda</taxon>
        <taxon>Hexapoda</taxon>
        <taxon>Insecta</taxon>
        <taxon>Pterygota</taxon>
        <taxon>Neoptera</taxon>
        <taxon>Endopterygota</taxon>
        <taxon>Hymenoptera</taxon>
        <taxon>Apocrita</taxon>
        <taxon>Proctotrupomorpha</taxon>
        <taxon>Chalcidoidea</taxon>
        <taxon>Trichogrammatidae</taxon>
        <taxon>Trichogramma</taxon>
    </lineage>
</organism>
<feature type="compositionally biased region" description="Polar residues" evidence="1">
    <location>
        <begin position="359"/>
        <end position="378"/>
    </location>
</feature>
<feature type="compositionally biased region" description="Low complexity" evidence="1">
    <location>
        <begin position="41"/>
        <end position="65"/>
    </location>
</feature>
<name>A0ABD2W0C1_9HYME</name>
<protein>
    <submittedName>
        <fullName evidence="2">Uncharacterized protein</fullName>
    </submittedName>
</protein>
<dbReference type="PANTHER" id="PTHR34239">
    <property type="entry name" value="APPLE DOMAIN-CONTAINING PROTEIN"/>
    <property type="match status" value="1"/>
</dbReference>
<dbReference type="Proteomes" id="UP001627154">
    <property type="component" value="Unassembled WGS sequence"/>
</dbReference>
<keyword evidence="3" id="KW-1185">Reference proteome</keyword>
<accession>A0ABD2W0C1</accession>
<evidence type="ECO:0000256" key="1">
    <source>
        <dbReference type="SAM" id="MobiDB-lite"/>
    </source>
</evidence>
<feature type="compositionally biased region" description="Basic and acidic residues" evidence="1">
    <location>
        <begin position="402"/>
        <end position="411"/>
    </location>
</feature>
<proteinExistence type="predicted"/>
<dbReference type="PANTHER" id="PTHR34239:SF2">
    <property type="entry name" value="TRANSPOSABLE ELEMENT P TRANSPOSASE_THAP9 CONSERVED DOMAIN-CONTAINING PROTEIN"/>
    <property type="match status" value="1"/>
</dbReference>
<comment type="caution">
    <text evidence="2">The sequence shown here is derived from an EMBL/GenBank/DDBJ whole genome shotgun (WGS) entry which is preliminary data.</text>
</comment>
<feature type="compositionally biased region" description="Basic residues" evidence="1">
    <location>
        <begin position="29"/>
        <end position="38"/>
    </location>
</feature>